<gene>
    <name evidence="1" type="ORF">METZ01_LOCUS410165</name>
</gene>
<dbReference type="AlphaFoldDB" id="A0A382WGU1"/>
<dbReference type="EMBL" id="UINC01159301">
    <property type="protein sequence ID" value="SVD57311.1"/>
    <property type="molecule type" value="Genomic_DNA"/>
</dbReference>
<protein>
    <submittedName>
        <fullName evidence="1">Uncharacterized protein</fullName>
    </submittedName>
</protein>
<evidence type="ECO:0000313" key="1">
    <source>
        <dbReference type="EMBL" id="SVD57311.1"/>
    </source>
</evidence>
<proteinExistence type="predicted"/>
<reference evidence="1" key="1">
    <citation type="submission" date="2018-05" db="EMBL/GenBank/DDBJ databases">
        <authorList>
            <person name="Lanie J.A."/>
            <person name="Ng W.-L."/>
            <person name="Kazmierczak K.M."/>
            <person name="Andrzejewski T.M."/>
            <person name="Davidsen T.M."/>
            <person name="Wayne K.J."/>
            <person name="Tettelin H."/>
            <person name="Glass J.I."/>
            <person name="Rusch D."/>
            <person name="Podicherti R."/>
            <person name="Tsui H.-C.T."/>
            <person name="Winkler M.E."/>
        </authorList>
    </citation>
    <scope>NUCLEOTIDE SEQUENCE</scope>
</reference>
<organism evidence="1">
    <name type="scientific">marine metagenome</name>
    <dbReference type="NCBI Taxonomy" id="408172"/>
    <lineage>
        <taxon>unclassified sequences</taxon>
        <taxon>metagenomes</taxon>
        <taxon>ecological metagenomes</taxon>
    </lineage>
</organism>
<accession>A0A382WGU1</accession>
<name>A0A382WGU1_9ZZZZ</name>
<sequence>MNLQGKKTKLKKTMTTHAGTLYEGDIVKVVRKENGDYRVTDDMGKIWYVPVGNLVELKN</sequence>